<dbReference type="RefSeq" id="WP_210091064.1">
    <property type="nucleotide sequence ID" value="NZ_JAGGKG010000027.1"/>
</dbReference>
<comment type="caution">
    <text evidence="1">The sequence shown here is derived from an EMBL/GenBank/DDBJ whole genome shotgun (WGS) entry which is preliminary data.</text>
</comment>
<evidence type="ECO:0000313" key="2">
    <source>
        <dbReference type="Proteomes" id="UP001519272"/>
    </source>
</evidence>
<evidence type="ECO:0008006" key="3">
    <source>
        <dbReference type="Google" id="ProtNLM"/>
    </source>
</evidence>
<dbReference type="EMBL" id="JAGGKG010000027">
    <property type="protein sequence ID" value="MBP1907485.1"/>
    <property type="molecule type" value="Genomic_DNA"/>
</dbReference>
<reference evidence="1 2" key="1">
    <citation type="submission" date="2021-03" db="EMBL/GenBank/DDBJ databases">
        <title>Genomic Encyclopedia of Type Strains, Phase IV (KMG-IV): sequencing the most valuable type-strain genomes for metagenomic binning, comparative biology and taxonomic classification.</title>
        <authorList>
            <person name="Goeker M."/>
        </authorList>
    </citation>
    <scope>NUCLEOTIDE SEQUENCE [LARGE SCALE GENOMIC DNA]</scope>
    <source>
        <strain evidence="1 2">DSM 14349</strain>
    </source>
</reference>
<sequence>MDKRKVIEAYQRGFLSAQECAQILGLEGIQLKGLLDNIDLSTLPTEIEDKKPASGFLC</sequence>
<organism evidence="1 2">
    <name type="scientific">Paenibacillus turicensis</name>
    <dbReference type="NCBI Taxonomy" id="160487"/>
    <lineage>
        <taxon>Bacteria</taxon>
        <taxon>Bacillati</taxon>
        <taxon>Bacillota</taxon>
        <taxon>Bacilli</taxon>
        <taxon>Bacillales</taxon>
        <taxon>Paenibacillaceae</taxon>
        <taxon>Paenibacillus</taxon>
    </lineage>
</organism>
<proteinExistence type="predicted"/>
<accession>A0ABS4FY32</accession>
<evidence type="ECO:0000313" key="1">
    <source>
        <dbReference type="EMBL" id="MBP1907485.1"/>
    </source>
</evidence>
<protein>
    <recommendedName>
        <fullName evidence="3">Transposase</fullName>
    </recommendedName>
</protein>
<name>A0ABS4FY32_9BACL</name>
<gene>
    <name evidence="1" type="ORF">J2Z32_004160</name>
</gene>
<keyword evidence="2" id="KW-1185">Reference proteome</keyword>
<dbReference type="Proteomes" id="UP001519272">
    <property type="component" value="Unassembled WGS sequence"/>
</dbReference>